<dbReference type="PANTHER" id="PTHR12234">
    <property type="entry name" value="FORMIMINOTRANSFERASE-CYCLODEAMINASE"/>
    <property type="match status" value="1"/>
</dbReference>
<evidence type="ECO:0000256" key="2">
    <source>
        <dbReference type="ARBA" id="ARBA00022679"/>
    </source>
</evidence>
<dbReference type="FunFam" id="1.20.120.680:FF:000001">
    <property type="entry name" value="Formimidoyltransferase cyclodeaminase"/>
    <property type="match status" value="1"/>
</dbReference>
<dbReference type="InterPro" id="IPR007044">
    <property type="entry name" value="Cyclodeamin/CycHdrlase"/>
</dbReference>
<dbReference type="Gene3D" id="3.30.70.670">
    <property type="entry name" value="Formiminotransferase, C-terminal subdomain"/>
    <property type="match status" value="1"/>
</dbReference>
<proteinExistence type="predicted"/>
<dbReference type="GO" id="GO:0005542">
    <property type="term" value="F:folic acid binding"/>
    <property type="evidence" value="ECO:0007669"/>
    <property type="project" value="InterPro"/>
</dbReference>
<dbReference type="InterPro" id="IPR036178">
    <property type="entry name" value="Formintransfe-cycloase-like_sf"/>
</dbReference>
<evidence type="ECO:0000259" key="3">
    <source>
        <dbReference type="SMART" id="SM01221"/>
    </source>
</evidence>
<dbReference type="SUPFAM" id="SSF101262">
    <property type="entry name" value="Methenyltetrahydrofolate cyclohydrolase-like"/>
    <property type="match status" value="1"/>
</dbReference>
<dbReference type="Gene3D" id="1.20.120.680">
    <property type="entry name" value="Formiminotetrahydrofolate cyclodeaminase monomer, up-and-down helical bundle"/>
    <property type="match status" value="1"/>
</dbReference>
<dbReference type="InterPro" id="IPR013802">
    <property type="entry name" value="Formiminotransferase_C"/>
</dbReference>
<dbReference type="AlphaFoldDB" id="A0A6L2PY55"/>
<reference evidence="6" key="1">
    <citation type="submission" date="2020-01" db="EMBL/GenBank/DDBJ databases">
        <title>Draft genome sequence of the Termite Coptotermes fromosanus.</title>
        <authorList>
            <person name="Itakura S."/>
            <person name="Yosikawa Y."/>
            <person name="Umezawa K."/>
        </authorList>
    </citation>
    <scope>NUCLEOTIDE SEQUENCE [LARGE SCALE GENOMIC DNA]</scope>
</reference>
<keyword evidence="2" id="KW-0808">Transferase</keyword>
<protein>
    <recommendedName>
        <fullName evidence="1">glutamate formimidoyltransferase</fullName>
        <ecNumber evidence="1">2.1.2.5</ecNumber>
    </recommendedName>
</protein>
<dbReference type="InterPro" id="IPR051623">
    <property type="entry name" value="FTCD"/>
</dbReference>
<comment type="caution">
    <text evidence="5">The sequence shown here is derived from an EMBL/GenBank/DDBJ whole genome shotgun (WGS) entry which is preliminary data.</text>
</comment>
<dbReference type="EC" id="2.1.2.5" evidence="1"/>
<dbReference type="InterPro" id="IPR037070">
    <property type="entry name" value="Formiminotransferase_C_sf"/>
</dbReference>
<organism evidence="5 6">
    <name type="scientific">Coptotermes formosanus</name>
    <name type="common">Formosan subterranean termite</name>
    <dbReference type="NCBI Taxonomy" id="36987"/>
    <lineage>
        <taxon>Eukaryota</taxon>
        <taxon>Metazoa</taxon>
        <taxon>Ecdysozoa</taxon>
        <taxon>Arthropoda</taxon>
        <taxon>Hexapoda</taxon>
        <taxon>Insecta</taxon>
        <taxon>Pterygota</taxon>
        <taxon>Neoptera</taxon>
        <taxon>Polyneoptera</taxon>
        <taxon>Dictyoptera</taxon>
        <taxon>Blattodea</taxon>
        <taxon>Blattoidea</taxon>
        <taxon>Termitoidae</taxon>
        <taxon>Rhinotermitidae</taxon>
        <taxon>Coptotermes</taxon>
    </lineage>
</organism>
<evidence type="ECO:0000256" key="1">
    <source>
        <dbReference type="ARBA" id="ARBA00012252"/>
    </source>
</evidence>
<name>A0A6L2PY55_COPFO</name>
<feature type="domain" description="Formiminotransferase N-terminal subdomain" evidence="4">
    <location>
        <begin position="7"/>
        <end position="105"/>
    </location>
</feature>
<sequence length="423" mass="45699">MALFTSACFVYAVTGEHPRLGAMDVCPFIPVRGVTMAECVSCAMELGHLLASELDIPVFLYGAAASRDYRKTVSQIRAGEIALNIREAGRGPSEPGRLHAVQAIGWWLEEANIAQVSANLTDHDVTPIHVAYEEICKDAAALNLPVVGSEIVGLVPLVTLLQVAEFYIKREGLLVLEEDQKLRLAISKLGLSSLKPFIPQERVIEYRLGITTSGPLVHLPVGSFVRSVASRSSAPGGGSVAALLAALGAALGTMVGQLSYGKRQFESLDATMRQLIPTLHGAMNNFLPFTDADTAAFNQYMEALKLPKQTPEEKAMRDKARQDGLRKAVAVPYELAKQVNCLWPALVQLATVGNLATISDLQVGARCLETSVWGAYYNVIVNLEGLTETAAKHKLQAEMEEAVRVAQDGLQMVLSALTHRKNK</sequence>
<dbReference type="InParanoid" id="A0A6L2PY55"/>
<dbReference type="OrthoDB" id="48036at2759"/>
<keyword evidence="6" id="KW-1185">Reference proteome</keyword>
<evidence type="ECO:0000259" key="4">
    <source>
        <dbReference type="SMART" id="SM01222"/>
    </source>
</evidence>
<dbReference type="Pfam" id="PF04961">
    <property type="entry name" value="FTCD_C"/>
    <property type="match status" value="1"/>
</dbReference>
<dbReference type="SUPFAM" id="SSF55116">
    <property type="entry name" value="Formiminotransferase domain of formiminotransferase-cyclodeaminase"/>
    <property type="match status" value="2"/>
</dbReference>
<dbReference type="EMBL" id="BLKM01012040">
    <property type="protein sequence ID" value="GFG35415.1"/>
    <property type="molecule type" value="Genomic_DNA"/>
</dbReference>
<dbReference type="SMART" id="SM01222">
    <property type="entry name" value="FTCD_N"/>
    <property type="match status" value="1"/>
</dbReference>
<dbReference type="PANTHER" id="PTHR12234:SF0">
    <property type="entry name" value="FORMIMIDOYLTRANSFERASE-CYCLODEAMINASE"/>
    <property type="match status" value="1"/>
</dbReference>
<dbReference type="Proteomes" id="UP000502823">
    <property type="component" value="Unassembled WGS sequence"/>
</dbReference>
<feature type="domain" description="Formiminotransferase C-terminal subdomain" evidence="3">
    <location>
        <begin position="71"/>
        <end position="207"/>
    </location>
</feature>
<gene>
    <name evidence="5" type="ORF">Cfor_07743</name>
</gene>
<accession>A0A6L2PY55</accession>
<dbReference type="GO" id="GO:0030409">
    <property type="term" value="F:glutamate formimidoyltransferase activity"/>
    <property type="evidence" value="ECO:0007669"/>
    <property type="project" value="UniProtKB-EC"/>
</dbReference>
<evidence type="ECO:0000313" key="5">
    <source>
        <dbReference type="EMBL" id="GFG35415.1"/>
    </source>
</evidence>
<dbReference type="SMART" id="SM01221">
    <property type="entry name" value="FTCD"/>
    <property type="match status" value="1"/>
</dbReference>
<evidence type="ECO:0000313" key="6">
    <source>
        <dbReference type="Proteomes" id="UP000502823"/>
    </source>
</evidence>
<dbReference type="InterPro" id="IPR022384">
    <property type="entry name" value="FormiminoTrfase_cat_dom_sf"/>
</dbReference>
<dbReference type="InterPro" id="IPR012886">
    <property type="entry name" value="Formiminotransferase_N"/>
</dbReference>
<dbReference type="Pfam" id="PF02971">
    <property type="entry name" value="FTCD"/>
    <property type="match status" value="1"/>
</dbReference>